<evidence type="ECO:0000256" key="1">
    <source>
        <dbReference type="SAM" id="MobiDB-lite"/>
    </source>
</evidence>
<organism evidence="2 3">
    <name type="scientific">Alternaria burnsii</name>
    <dbReference type="NCBI Taxonomy" id="1187904"/>
    <lineage>
        <taxon>Eukaryota</taxon>
        <taxon>Fungi</taxon>
        <taxon>Dikarya</taxon>
        <taxon>Ascomycota</taxon>
        <taxon>Pezizomycotina</taxon>
        <taxon>Dothideomycetes</taxon>
        <taxon>Pleosporomycetidae</taxon>
        <taxon>Pleosporales</taxon>
        <taxon>Pleosporineae</taxon>
        <taxon>Pleosporaceae</taxon>
        <taxon>Alternaria</taxon>
        <taxon>Alternaria sect. Alternaria</taxon>
    </lineage>
</organism>
<feature type="compositionally biased region" description="Polar residues" evidence="1">
    <location>
        <begin position="83"/>
        <end position="102"/>
    </location>
</feature>
<evidence type="ECO:0000313" key="3">
    <source>
        <dbReference type="Proteomes" id="UP000596902"/>
    </source>
</evidence>
<feature type="compositionally biased region" description="Basic and acidic residues" evidence="1">
    <location>
        <begin position="48"/>
        <end position="75"/>
    </location>
</feature>
<gene>
    <name evidence="2" type="ORF">GT037_007390</name>
</gene>
<dbReference type="GeneID" id="62205615"/>
<sequence>MWYLVQTPEKRSVVSRDFAAIRASSDARKAEEEALRLQNQEDQAQEARMQKERQAQADKVREEDRKARELRIAEKARKKAKNKSSIPAPTVTPSKPSASKLPQNVPAMSSAPSVASRPGGVKSRAGGKLAPLYKPSPDQQSVLASPLAVSPQVPVGSKPSAPSESELEIFERLSKKFGAQSSFSVLPSTLAANDERSPETPGLSAPVAPAEGSPESPKLSASTALRKTCQQSHHVQNSFIIW</sequence>
<comment type="caution">
    <text evidence="2">The sequence shown here is derived from an EMBL/GenBank/DDBJ whole genome shotgun (WGS) entry which is preliminary data.</text>
</comment>
<dbReference type="EMBL" id="JAAABM010000010">
    <property type="protein sequence ID" value="KAF7674630.1"/>
    <property type="molecule type" value="Genomic_DNA"/>
</dbReference>
<proteinExistence type="predicted"/>
<keyword evidence="3" id="KW-1185">Reference proteome</keyword>
<feature type="compositionally biased region" description="Low complexity" evidence="1">
    <location>
        <begin position="105"/>
        <end position="116"/>
    </location>
</feature>
<name>A0A8H7B3F9_9PLEO</name>
<protein>
    <submittedName>
        <fullName evidence="2">Uncharacterized protein</fullName>
    </submittedName>
</protein>
<accession>A0A8H7B3F9</accession>
<dbReference type="RefSeq" id="XP_038784925.1">
    <property type="nucleotide sequence ID" value="XM_038932437.1"/>
</dbReference>
<evidence type="ECO:0000313" key="2">
    <source>
        <dbReference type="EMBL" id="KAF7674630.1"/>
    </source>
</evidence>
<dbReference type="AlphaFoldDB" id="A0A8H7B3F9"/>
<reference evidence="2" key="1">
    <citation type="submission" date="2020-01" db="EMBL/GenBank/DDBJ databases">
        <authorList>
            <person name="Feng Z.H.Z."/>
        </authorList>
    </citation>
    <scope>NUCLEOTIDE SEQUENCE</scope>
    <source>
        <strain evidence="2">CBS107.38</strain>
    </source>
</reference>
<dbReference type="Proteomes" id="UP000596902">
    <property type="component" value="Unassembled WGS sequence"/>
</dbReference>
<feature type="region of interest" description="Disordered" evidence="1">
    <location>
        <begin position="32"/>
        <end position="166"/>
    </location>
</feature>
<feature type="region of interest" description="Disordered" evidence="1">
    <location>
        <begin position="188"/>
        <end position="222"/>
    </location>
</feature>
<reference evidence="2" key="2">
    <citation type="submission" date="2020-08" db="EMBL/GenBank/DDBJ databases">
        <title>Draft Genome Sequence of Cumin Blight Pathogen Alternaria burnsii.</title>
        <authorList>
            <person name="Feng Z."/>
        </authorList>
    </citation>
    <scope>NUCLEOTIDE SEQUENCE</scope>
    <source>
        <strain evidence="2">CBS107.38</strain>
    </source>
</reference>